<evidence type="ECO:0000256" key="6">
    <source>
        <dbReference type="SAM" id="Phobius"/>
    </source>
</evidence>
<proteinExistence type="predicted"/>
<dbReference type="EMBL" id="JBHILM010000010">
    <property type="protein sequence ID" value="MFB5681441.1"/>
    <property type="molecule type" value="Genomic_DNA"/>
</dbReference>
<organism evidence="7 8">
    <name type="scientific">Paenibacillus terreus</name>
    <dbReference type="NCBI Taxonomy" id="1387834"/>
    <lineage>
        <taxon>Bacteria</taxon>
        <taxon>Bacillati</taxon>
        <taxon>Bacillota</taxon>
        <taxon>Bacilli</taxon>
        <taxon>Bacillales</taxon>
        <taxon>Paenibacillaceae</taxon>
        <taxon>Paenibacillus</taxon>
    </lineage>
</organism>
<dbReference type="InterPro" id="IPR018385">
    <property type="entry name" value="C4_dicarb_anaerob_car-like"/>
</dbReference>
<dbReference type="PANTHER" id="PTHR43652">
    <property type="entry name" value="BASIC AMINO ACID ANTIPORTER YFCC-RELATED"/>
    <property type="match status" value="1"/>
</dbReference>
<feature type="transmembrane region" description="Helical" evidence="6">
    <location>
        <begin position="20"/>
        <end position="38"/>
    </location>
</feature>
<evidence type="ECO:0000313" key="7">
    <source>
        <dbReference type="EMBL" id="MFB5681441.1"/>
    </source>
</evidence>
<feature type="transmembrane region" description="Helical" evidence="6">
    <location>
        <begin position="83"/>
        <end position="101"/>
    </location>
</feature>
<dbReference type="InterPro" id="IPR051679">
    <property type="entry name" value="DASS-Related_Transporters"/>
</dbReference>
<evidence type="ECO:0000256" key="1">
    <source>
        <dbReference type="ARBA" id="ARBA00004651"/>
    </source>
</evidence>
<comment type="subcellular location">
    <subcellularLocation>
        <location evidence="1">Cell membrane</location>
        <topology evidence="1">Multi-pass membrane protein</topology>
    </subcellularLocation>
</comment>
<dbReference type="RefSeq" id="WP_375525231.1">
    <property type="nucleotide sequence ID" value="NZ_JBHILM010000010.1"/>
</dbReference>
<feature type="transmembrane region" description="Helical" evidence="6">
    <location>
        <begin position="122"/>
        <end position="155"/>
    </location>
</feature>
<dbReference type="Proteomes" id="UP001580407">
    <property type="component" value="Unassembled WGS sequence"/>
</dbReference>
<feature type="transmembrane region" description="Helical" evidence="6">
    <location>
        <begin position="291"/>
        <end position="311"/>
    </location>
</feature>
<feature type="transmembrane region" description="Helical" evidence="6">
    <location>
        <begin position="446"/>
        <end position="468"/>
    </location>
</feature>
<comment type="caution">
    <text evidence="7">The sequence shown here is derived from an EMBL/GenBank/DDBJ whole genome shotgun (WGS) entry which is preliminary data.</text>
</comment>
<keyword evidence="4 6" id="KW-1133">Transmembrane helix</keyword>
<dbReference type="PANTHER" id="PTHR43652:SF2">
    <property type="entry name" value="BASIC AMINO ACID ANTIPORTER YFCC-RELATED"/>
    <property type="match status" value="1"/>
</dbReference>
<evidence type="ECO:0000256" key="3">
    <source>
        <dbReference type="ARBA" id="ARBA00022692"/>
    </source>
</evidence>
<accession>A0ABV5B6X6</accession>
<name>A0ABV5B6X6_9BACL</name>
<feature type="transmembrane region" description="Helical" evidence="6">
    <location>
        <begin position="264"/>
        <end position="285"/>
    </location>
</feature>
<keyword evidence="3 6" id="KW-0812">Transmembrane</keyword>
<keyword evidence="8" id="KW-1185">Reference proteome</keyword>
<reference evidence="7 8" key="1">
    <citation type="submission" date="2024-09" db="EMBL/GenBank/DDBJ databases">
        <authorList>
            <person name="Ruan L."/>
        </authorList>
    </citation>
    <scope>NUCLEOTIDE SEQUENCE [LARGE SCALE GENOMIC DNA]</scope>
    <source>
        <strain evidence="7 8">D33</strain>
    </source>
</reference>
<evidence type="ECO:0000256" key="2">
    <source>
        <dbReference type="ARBA" id="ARBA00022475"/>
    </source>
</evidence>
<keyword evidence="2" id="KW-1003">Cell membrane</keyword>
<evidence type="ECO:0000256" key="4">
    <source>
        <dbReference type="ARBA" id="ARBA00022989"/>
    </source>
</evidence>
<feature type="transmembrane region" description="Helical" evidence="6">
    <location>
        <begin position="207"/>
        <end position="224"/>
    </location>
</feature>
<evidence type="ECO:0000313" key="8">
    <source>
        <dbReference type="Proteomes" id="UP001580407"/>
    </source>
</evidence>
<dbReference type="Pfam" id="PF03606">
    <property type="entry name" value="DcuC"/>
    <property type="match status" value="1"/>
</dbReference>
<feature type="transmembrane region" description="Helical" evidence="6">
    <location>
        <begin position="323"/>
        <end position="340"/>
    </location>
</feature>
<gene>
    <name evidence="7" type="ORF">ACE3NQ_11010</name>
</gene>
<sequence length="473" mass="50220">MQNPAPQHTARKIKLKMPDAYVLLFSVALICAIATYFVPAGEFDRVTNNDITTTVPGSYHQVERSPISFVGFFSAIAEGMSNASSIIFLIMFTGGAIAVLEKTGAITGMVHTIVNKFRERQLLFILIVAAIFSVLGTTGIVVNSVIGFIPLGILVARALKWDAVLGAAVIYLGTYAGFNSTLLSPSPLGISQTIAEVPLFSGIGLRSIIYVCFVAATIIYLYLYSKRLKTERGSLLTGDWFPSKALISEDEGSENAVWTARQKWIIAVTGLCLAGFLAGTFYLKWGDKEMAGTFVFISIAAGIIGGLGGNGTAKTFLGGCQKLVYGALICGMARCISIVLDDGNILDTIVNGLASLLQGNGPIFVSVGMYLASALLHFLISSGSGESVVLIPILAPLSDLLGVTRQVTVQAVMMGEGVVNCLNPTSGVLMAILAATGIPYTKWLKFIWPLALTWFIIGLVSIIVGVLIKWGPV</sequence>
<protein>
    <submittedName>
        <fullName evidence="7">YfcC family protein</fullName>
    </submittedName>
</protein>
<feature type="transmembrane region" description="Helical" evidence="6">
    <location>
        <begin position="421"/>
        <end position="440"/>
    </location>
</feature>
<evidence type="ECO:0000256" key="5">
    <source>
        <dbReference type="ARBA" id="ARBA00023136"/>
    </source>
</evidence>
<keyword evidence="5 6" id="KW-0472">Membrane</keyword>